<dbReference type="Pfam" id="PF00050">
    <property type="entry name" value="Kazal_1"/>
    <property type="match status" value="1"/>
</dbReference>
<keyword evidence="4" id="KW-1185">Reference proteome</keyword>
<dbReference type="Gene3D" id="3.30.60.30">
    <property type="match status" value="1"/>
</dbReference>
<feature type="domain" description="Kazal-like" evidence="2">
    <location>
        <begin position="51"/>
        <end position="104"/>
    </location>
</feature>
<accession>A0AAV8X6Z3</accession>
<dbReference type="AlphaFoldDB" id="A0AAV8X6Z3"/>
<dbReference type="PANTHER" id="PTHR21179:SF1">
    <property type="entry name" value="KAZ1-TYPE SERINE PROTEASE INHIBITOR-LIKE PROTEIN TYPE EPSILON-RELATED"/>
    <property type="match status" value="1"/>
</dbReference>
<dbReference type="EMBL" id="JANEYF010003732">
    <property type="protein sequence ID" value="KAJ8934370.1"/>
    <property type="molecule type" value="Genomic_DNA"/>
</dbReference>
<dbReference type="SMART" id="SM00280">
    <property type="entry name" value="KAZAL"/>
    <property type="match status" value="1"/>
</dbReference>
<dbReference type="SUPFAM" id="SSF100895">
    <property type="entry name" value="Kazal-type serine protease inhibitors"/>
    <property type="match status" value="1"/>
</dbReference>
<sequence>MDIKLCTLLFASLVLGICGTPTRERRQSPFDGDVIQTVETTSTSTTTTTASPRYRSCINSCQTTQQYNPVCGTDGVTYSNEARLNCAVRCGTNVRRAFLGSCQALRR</sequence>
<evidence type="ECO:0000313" key="4">
    <source>
        <dbReference type="Proteomes" id="UP001162156"/>
    </source>
</evidence>
<protein>
    <recommendedName>
        <fullName evidence="2">Kazal-like domain-containing protein</fullName>
    </recommendedName>
</protein>
<evidence type="ECO:0000256" key="1">
    <source>
        <dbReference type="SAM" id="SignalP"/>
    </source>
</evidence>
<evidence type="ECO:0000259" key="2">
    <source>
        <dbReference type="PROSITE" id="PS51465"/>
    </source>
</evidence>
<feature type="signal peptide" evidence="1">
    <location>
        <begin position="1"/>
        <end position="16"/>
    </location>
</feature>
<dbReference type="InterPro" id="IPR002350">
    <property type="entry name" value="Kazal_dom"/>
</dbReference>
<dbReference type="Proteomes" id="UP001162156">
    <property type="component" value="Unassembled WGS sequence"/>
</dbReference>
<name>A0AAV8X6Z3_9CUCU</name>
<feature type="chain" id="PRO_5043642269" description="Kazal-like domain-containing protein" evidence="1">
    <location>
        <begin position="17"/>
        <end position="107"/>
    </location>
</feature>
<comment type="caution">
    <text evidence="3">The sequence shown here is derived from an EMBL/GenBank/DDBJ whole genome shotgun (WGS) entry which is preliminary data.</text>
</comment>
<dbReference type="PANTHER" id="PTHR21179">
    <property type="entry name" value="SERINE-TYPE ENDOPEPTIDASE INHIBITOR"/>
    <property type="match status" value="1"/>
</dbReference>
<dbReference type="GO" id="GO:0004867">
    <property type="term" value="F:serine-type endopeptidase inhibitor activity"/>
    <property type="evidence" value="ECO:0007669"/>
    <property type="project" value="InterPro"/>
</dbReference>
<dbReference type="PROSITE" id="PS51465">
    <property type="entry name" value="KAZAL_2"/>
    <property type="match status" value="1"/>
</dbReference>
<dbReference type="CDD" id="cd00104">
    <property type="entry name" value="KAZAL_FS"/>
    <property type="match status" value="1"/>
</dbReference>
<proteinExistence type="predicted"/>
<dbReference type="InterPro" id="IPR039932">
    <property type="entry name" value="Spink4-like"/>
</dbReference>
<reference evidence="3" key="1">
    <citation type="journal article" date="2023" name="Insect Mol. Biol.">
        <title>Genome sequencing provides insights into the evolution of gene families encoding plant cell wall-degrading enzymes in longhorned beetles.</title>
        <authorList>
            <person name="Shin N.R."/>
            <person name="Okamura Y."/>
            <person name="Kirsch R."/>
            <person name="Pauchet Y."/>
        </authorList>
    </citation>
    <scope>NUCLEOTIDE SEQUENCE</scope>
    <source>
        <strain evidence="3">RBIC_L_NR</strain>
    </source>
</reference>
<organism evidence="3 4">
    <name type="scientific">Rhamnusium bicolor</name>
    <dbReference type="NCBI Taxonomy" id="1586634"/>
    <lineage>
        <taxon>Eukaryota</taxon>
        <taxon>Metazoa</taxon>
        <taxon>Ecdysozoa</taxon>
        <taxon>Arthropoda</taxon>
        <taxon>Hexapoda</taxon>
        <taxon>Insecta</taxon>
        <taxon>Pterygota</taxon>
        <taxon>Neoptera</taxon>
        <taxon>Endopterygota</taxon>
        <taxon>Coleoptera</taxon>
        <taxon>Polyphaga</taxon>
        <taxon>Cucujiformia</taxon>
        <taxon>Chrysomeloidea</taxon>
        <taxon>Cerambycidae</taxon>
        <taxon>Lepturinae</taxon>
        <taxon>Rhagiini</taxon>
        <taxon>Rhamnusium</taxon>
    </lineage>
</organism>
<gene>
    <name evidence="3" type="ORF">NQ314_013411</name>
</gene>
<evidence type="ECO:0000313" key="3">
    <source>
        <dbReference type="EMBL" id="KAJ8934370.1"/>
    </source>
</evidence>
<dbReference type="InterPro" id="IPR036058">
    <property type="entry name" value="Kazal_dom_sf"/>
</dbReference>
<keyword evidence="1" id="KW-0732">Signal</keyword>